<dbReference type="Pfam" id="PF03091">
    <property type="entry name" value="CutA1"/>
    <property type="match status" value="1"/>
</dbReference>
<dbReference type="AlphaFoldDB" id="A0A6S8NQ68"/>
<gene>
    <name evidence="2" type="ORF">DTER00134_LOCUS19005</name>
    <name evidence="3" type="ORF">DTER00134_LOCUS19006</name>
</gene>
<accession>A0A6S8NQ68</accession>
<dbReference type="EMBL" id="HBIP01031310">
    <property type="protein sequence ID" value="CAE0503933.1"/>
    <property type="molecule type" value="Transcribed_RNA"/>
</dbReference>
<dbReference type="PANTHER" id="PTHR23419">
    <property type="entry name" value="DIVALENT CATION TOLERANCE CUTA-RELATED"/>
    <property type="match status" value="1"/>
</dbReference>
<organism evidence="3">
    <name type="scientific">Dunaliella tertiolecta</name>
    <name type="common">Green alga</name>
    <dbReference type="NCBI Taxonomy" id="3047"/>
    <lineage>
        <taxon>Eukaryota</taxon>
        <taxon>Viridiplantae</taxon>
        <taxon>Chlorophyta</taxon>
        <taxon>core chlorophytes</taxon>
        <taxon>Chlorophyceae</taxon>
        <taxon>CS clade</taxon>
        <taxon>Chlamydomonadales</taxon>
        <taxon>Dunaliellaceae</taxon>
        <taxon>Dunaliella</taxon>
    </lineage>
</organism>
<comment type="similarity">
    <text evidence="1">Belongs to the CutA family.</text>
</comment>
<dbReference type="InterPro" id="IPR015867">
    <property type="entry name" value="N-reg_PII/ATP_PRibTrfase_C"/>
</dbReference>
<dbReference type="SUPFAM" id="SSF54913">
    <property type="entry name" value="GlnB-like"/>
    <property type="match status" value="1"/>
</dbReference>
<dbReference type="GO" id="GO:0010038">
    <property type="term" value="P:response to metal ion"/>
    <property type="evidence" value="ECO:0007669"/>
    <property type="project" value="InterPro"/>
</dbReference>
<evidence type="ECO:0000313" key="3">
    <source>
        <dbReference type="EMBL" id="CAE0503933.1"/>
    </source>
</evidence>
<name>A0A6S8NQ68_DUNTE</name>
<sequence length="196" mass="21322">MQVLRLSTQIGRLTKANVKAWRAHRIPHFGWAAHTSCQPTRSIQSCKACRHQLAAHVSLPLQGSALRHPKIKMSTVAAQAAGAADPASNPGLGVMIAYVTCGNQESANKLSDQLIEANLAACVNIVPGLTSVYKWEGKVEHDQELLLIIKTKESLMPELTEFVKKNHPYDEPEVIGLPVQAGSPSYLSWVLSNTKP</sequence>
<dbReference type="GO" id="GO:0005507">
    <property type="term" value="F:copper ion binding"/>
    <property type="evidence" value="ECO:0007669"/>
    <property type="project" value="TreeGrafter"/>
</dbReference>
<dbReference type="InterPro" id="IPR004323">
    <property type="entry name" value="Ion_tolerance_CutA"/>
</dbReference>
<evidence type="ECO:0000313" key="2">
    <source>
        <dbReference type="EMBL" id="CAE0503932.1"/>
    </source>
</evidence>
<dbReference type="InterPro" id="IPR011322">
    <property type="entry name" value="N-reg_PII-like_a/b"/>
</dbReference>
<reference evidence="3" key="1">
    <citation type="submission" date="2021-01" db="EMBL/GenBank/DDBJ databases">
        <authorList>
            <person name="Corre E."/>
            <person name="Pelletier E."/>
            <person name="Niang G."/>
            <person name="Scheremetjew M."/>
            <person name="Finn R."/>
            <person name="Kale V."/>
            <person name="Holt S."/>
            <person name="Cochrane G."/>
            <person name="Meng A."/>
            <person name="Brown T."/>
            <person name="Cohen L."/>
        </authorList>
    </citation>
    <scope>NUCLEOTIDE SEQUENCE</scope>
    <source>
        <strain evidence="3">CCMP1320</strain>
    </source>
</reference>
<dbReference type="Gene3D" id="3.30.70.120">
    <property type="match status" value="1"/>
</dbReference>
<evidence type="ECO:0000256" key="1">
    <source>
        <dbReference type="ARBA" id="ARBA00010169"/>
    </source>
</evidence>
<dbReference type="PANTHER" id="PTHR23419:SF8">
    <property type="entry name" value="FI09726P"/>
    <property type="match status" value="1"/>
</dbReference>
<protein>
    <submittedName>
        <fullName evidence="3">Uncharacterized protein</fullName>
    </submittedName>
</protein>
<proteinExistence type="inferred from homology"/>
<dbReference type="EMBL" id="HBIP01031309">
    <property type="protein sequence ID" value="CAE0503932.1"/>
    <property type="molecule type" value="Transcribed_RNA"/>
</dbReference>